<keyword evidence="7" id="KW-1185">Reference proteome</keyword>
<dbReference type="GO" id="GO:0005198">
    <property type="term" value="F:structural molecule activity"/>
    <property type="evidence" value="ECO:0007669"/>
    <property type="project" value="InterPro"/>
</dbReference>
<evidence type="ECO:0000256" key="1">
    <source>
        <dbReference type="ARBA" id="ARBA00004365"/>
    </source>
</evidence>
<proteinExistence type="inferred from homology"/>
<evidence type="ECO:0000259" key="4">
    <source>
        <dbReference type="Pfam" id="PF00669"/>
    </source>
</evidence>
<comment type="similarity">
    <text evidence="2">Belongs to the bacterial flagellin family.</text>
</comment>
<protein>
    <submittedName>
        <fullName evidence="6">Flagellar biosynthesis protein FlgL</fullName>
    </submittedName>
</protein>
<dbReference type="SUPFAM" id="SSF64518">
    <property type="entry name" value="Phase 1 flagellin"/>
    <property type="match status" value="1"/>
</dbReference>
<evidence type="ECO:0000256" key="3">
    <source>
        <dbReference type="ARBA" id="ARBA00023143"/>
    </source>
</evidence>
<dbReference type="InterPro" id="IPR013384">
    <property type="entry name" value="Flagell_FlgL"/>
</dbReference>
<evidence type="ECO:0000259" key="5">
    <source>
        <dbReference type="Pfam" id="PF00700"/>
    </source>
</evidence>
<dbReference type="GO" id="GO:0009424">
    <property type="term" value="C:bacterial-type flagellum hook"/>
    <property type="evidence" value="ECO:0007669"/>
    <property type="project" value="InterPro"/>
</dbReference>
<name>A0A0Q3TFZ9_9BACI</name>
<dbReference type="PANTHER" id="PTHR42792">
    <property type="entry name" value="FLAGELLIN"/>
    <property type="match status" value="1"/>
</dbReference>
<dbReference type="NCBIfam" id="TIGR02550">
    <property type="entry name" value="flagell_flgL"/>
    <property type="match status" value="1"/>
</dbReference>
<keyword evidence="6" id="KW-0966">Cell projection</keyword>
<comment type="subcellular location">
    <subcellularLocation>
        <location evidence="1">Bacterial flagellum</location>
    </subcellularLocation>
</comment>
<evidence type="ECO:0000313" key="6">
    <source>
        <dbReference type="EMBL" id="KQL52984.1"/>
    </source>
</evidence>
<dbReference type="PATRIC" id="fig|157838.3.peg.1181"/>
<gene>
    <name evidence="6" type="ORF">AN964_05305</name>
</gene>
<dbReference type="AlphaFoldDB" id="A0A0Q3TFZ9"/>
<feature type="domain" description="Flagellin C-terminal" evidence="5">
    <location>
        <begin position="208"/>
        <end position="290"/>
    </location>
</feature>
<dbReference type="Pfam" id="PF00700">
    <property type="entry name" value="Flagellin_C"/>
    <property type="match status" value="1"/>
</dbReference>
<evidence type="ECO:0000313" key="7">
    <source>
        <dbReference type="Proteomes" id="UP000051888"/>
    </source>
</evidence>
<reference evidence="6 7" key="1">
    <citation type="submission" date="2015-09" db="EMBL/GenBank/DDBJ databases">
        <title>Genome sequencing project for genomic taxonomy and phylogenomics of Bacillus-like bacteria.</title>
        <authorList>
            <person name="Liu B."/>
            <person name="Wang J."/>
            <person name="Zhu Y."/>
            <person name="Liu G."/>
            <person name="Chen Q."/>
            <person name="Chen Z."/>
            <person name="Lan J."/>
            <person name="Che J."/>
            <person name="Ge C."/>
            <person name="Shi H."/>
            <person name="Pan Z."/>
            <person name="Liu X."/>
        </authorList>
    </citation>
    <scope>NUCLEOTIDE SEQUENCE [LARGE SCALE GENOMIC DNA]</scope>
    <source>
        <strain evidence="6 7">LMG 18435</strain>
    </source>
</reference>
<dbReference type="GO" id="GO:0071973">
    <property type="term" value="P:bacterial-type flagellum-dependent cell motility"/>
    <property type="evidence" value="ECO:0007669"/>
    <property type="project" value="InterPro"/>
</dbReference>
<dbReference type="InterPro" id="IPR001029">
    <property type="entry name" value="Flagellin_N"/>
</dbReference>
<organism evidence="6 7">
    <name type="scientific">Heyndrickxia shackletonii</name>
    <dbReference type="NCBI Taxonomy" id="157838"/>
    <lineage>
        <taxon>Bacteria</taxon>
        <taxon>Bacillati</taxon>
        <taxon>Bacillota</taxon>
        <taxon>Bacilli</taxon>
        <taxon>Bacillales</taxon>
        <taxon>Bacillaceae</taxon>
        <taxon>Heyndrickxia</taxon>
    </lineage>
</organism>
<feature type="domain" description="Flagellin N-terminal" evidence="4">
    <location>
        <begin position="5"/>
        <end position="140"/>
    </location>
</feature>
<dbReference type="STRING" id="157838.AN964_05305"/>
<dbReference type="RefSeq" id="WP_055738700.1">
    <property type="nucleotide sequence ID" value="NZ_JAAIWL010000004.1"/>
</dbReference>
<dbReference type="PANTHER" id="PTHR42792:SF1">
    <property type="entry name" value="FLAGELLAR HOOK-ASSOCIATED PROTEIN 3"/>
    <property type="match status" value="1"/>
</dbReference>
<dbReference type="Pfam" id="PF00669">
    <property type="entry name" value="Flagellin_N"/>
    <property type="match status" value="1"/>
</dbReference>
<dbReference type="InterPro" id="IPR001492">
    <property type="entry name" value="Flagellin"/>
</dbReference>
<accession>A0A0Q3TFZ9</accession>
<comment type="caution">
    <text evidence="6">The sequence shown here is derived from an EMBL/GenBank/DDBJ whole genome shotgun (WGS) entry which is preliminary data.</text>
</comment>
<sequence length="291" mass="32470">MRVTQSMLSNNFLKNLSNSYDKMGKIQEQISSQKKITRPSDDPVVAMKGIGFRTDLQEVSQFKRNFSEAHNWVDNTDDALSQASKIMQRISEITNQASNGTLTDTERSSVAKEVTQLRNQLADIANTKVGEKYIFNGTDTSTKPVDLTKTPPVSINTNPVNIELSKGVYIQVNSDASNVFSSDLFDKLDKLSKDLESNNPTNIDQYIDEVNNLNTQIVNERATVGARSNRIDLMEDRIGQQQVSVTKMMSKNEDVDMEQAITDLLTQDSIQRAALGVGAKIIQPTLLDFLR</sequence>
<keyword evidence="3" id="KW-0975">Bacterial flagellum</keyword>
<evidence type="ECO:0000256" key="2">
    <source>
        <dbReference type="ARBA" id="ARBA00005709"/>
    </source>
</evidence>
<dbReference type="InterPro" id="IPR046358">
    <property type="entry name" value="Flagellin_C"/>
</dbReference>
<dbReference type="OrthoDB" id="9758307at2"/>
<keyword evidence="6" id="KW-0282">Flagellum</keyword>
<dbReference type="Gene3D" id="1.20.1330.10">
    <property type="entry name" value="f41 fragment of flagellin, N-terminal domain"/>
    <property type="match status" value="1"/>
</dbReference>
<dbReference type="Proteomes" id="UP000051888">
    <property type="component" value="Unassembled WGS sequence"/>
</dbReference>
<keyword evidence="6" id="KW-0969">Cilium</keyword>
<dbReference type="EMBL" id="LJJC01000004">
    <property type="protein sequence ID" value="KQL52984.1"/>
    <property type="molecule type" value="Genomic_DNA"/>
</dbReference>